<comment type="similarity">
    <text evidence="1">Belongs to the intradiol ring-cleavage dioxygenase family.</text>
</comment>
<gene>
    <name evidence="5" type="ORF">QFZ34_001340</name>
</gene>
<dbReference type="InterPro" id="IPR000627">
    <property type="entry name" value="Intradiol_dOase_C"/>
</dbReference>
<reference evidence="5 6" key="1">
    <citation type="submission" date="2023-07" db="EMBL/GenBank/DDBJ databases">
        <title>Comparative genomics of wheat-associated soil bacteria to identify genetic determinants of phenazine resistance.</title>
        <authorList>
            <person name="Mouncey N."/>
        </authorList>
    </citation>
    <scope>NUCLEOTIDE SEQUENCE [LARGE SCALE GENOMIC DNA]</scope>
    <source>
        <strain evidence="5 6">W4I11</strain>
    </source>
</reference>
<organism evidence="5 6">
    <name type="scientific">Phyllobacterium ifriqiyense</name>
    <dbReference type="NCBI Taxonomy" id="314238"/>
    <lineage>
        <taxon>Bacteria</taxon>
        <taxon>Pseudomonadati</taxon>
        <taxon>Pseudomonadota</taxon>
        <taxon>Alphaproteobacteria</taxon>
        <taxon>Hyphomicrobiales</taxon>
        <taxon>Phyllobacteriaceae</taxon>
        <taxon>Phyllobacterium</taxon>
    </lineage>
</organism>
<accession>A0ABU0S5X8</accession>
<keyword evidence="2" id="KW-0223">Dioxygenase</keyword>
<comment type="caution">
    <text evidence="5">The sequence shown here is derived from an EMBL/GenBank/DDBJ whole genome shotgun (WGS) entry which is preliminary data.</text>
</comment>
<protein>
    <submittedName>
        <fullName evidence="5">Protocatechuate 3,4-dioxygenase beta subunit</fullName>
    </submittedName>
</protein>
<dbReference type="Pfam" id="PF00775">
    <property type="entry name" value="Dioxygenase_C"/>
    <property type="match status" value="1"/>
</dbReference>
<dbReference type="PANTHER" id="PTHR33711:SF11">
    <property type="entry name" value="DIOXYGENASE"/>
    <property type="match status" value="1"/>
</dbReference>
<keyword evidence="3" id="KW-0560">Oxidoreductase</keyword>
<dbReference type="InterPro" id="IPR050770">
    <property type="entry name" value="Intradiol_RC_Dioxygenase"/>
</dbReference>
<dbReference type="Proteomes" id="UP001237780">
    <property type="component" value="Unassembled WGS sequence"/>
</dbReference>
<evidence type="ECO:0000313" key="5">
    <source>
        <dbReference type="EMBL" id="MDQ0996163.1"/>
    </source>
</evidence>
<name>A0ABU0S5X8_9HYPH</name>
<evidence type="ECO:0000256" key="2">
    <source>
        <dbReference type="ARBA" id="ARBA00022964"/>
    </source>
</evidence>
<dbReference type="Gene3D" id="2.60.130.10">
    <property type="entry name" value="Aromatic compound dioxygenase"/>
    <property type="match status" value="1"/>
</dbReference>
<proteinExistence type="inferred from homology"/>
<evidence type="ECO:0000313" key="6">
    <source>
        <dbReference type="Proteomes" id="UP001237780"/>
    </source>
</evidence>
<evidence type="ECO:0000256" key="1">
    <source>
        <dbReference type="ARBA" id="ARBA00007825"/>
    </source>
</evidence>
<dbReference type="EMBL" id="JAUSZT010000002">
    <property type="protein sequence ID" value="MDQ0996163.1"/>
    <property type="molecule type" value="Genomic_DNA"/>
</dbReference>
<evidence type="ECO:0000259" key="4">
    <source>
        <dbReference type="Pfam" id="PF00775"/>
    </source>
</evidence>
<dbReference type="SUPFAM" id="SSF49482">
    <property type="entry name" value="Aromatic compound dioxygenase"/>
    <property type="match status" value="1"/>
</dbReference>
<evidence type="ECO:0000256" key="3">
    <source>
        <dbReference type="ARBA" id="ARBA00023002"/>
    </source>
</evidence>
<sequence>MPGSRSIGSSNSLMHKDPAMTTSRRAFLLGFLTMPLVPLASAIASVQEAPLLPLTRICADGDEPTPAREAGPFFKPNSPLKQDLYPDAPHGERITIAGFVLDDRCRPMPRSLVEIWQADDNGEYDRSGFRLRGHQFADEQGRWWFNTVVPALYPGRTRHFHFRVQRPDGDVLTTQLFFPGEPSNAGDRIFDEALLMTISQTGDGQFARYDFVV</sequence>
<dbReference type="InterPro" id="IPR015889">
    <property type="entry name" value="Intradiol_dOase_core"/>
</dbReference>
<dbReference type="CDD" id="cd00421">
    <property type="entry name" value="intradiol_dioxygenase"/>
    <property type="match status" value="1"/>
</dbReference>
<feature type="domain" description="Intradiol ring-cleavage dioxygenases" evidence="4">
    <location>
        <begin position="71"/>
        <end position="190"/>
    </location>
</feature>
<dbReference type="PANTHER" id="PTHR33711">
    <property type="entry name" value="DIOXYGENASE, PUTATIVE (AFU_ORTHOLOGUE AFUA_2G02910)-RELATED"/>
    <property type="match status" value="1"/>
</dbReference>
<keyword evidence="6" id="KW-1185">Reference proteome</keyword>